<comment type="caution">
    <text evidence="2">The sequence shown here is derived from an EMBL/GenBank/DDBJ whole genome shotgun (WGS) entry which is preliminary data.</text>
</comment>
<dbReference type="EMBL" id="QXGC01002811">
    <property type="protein sequence ID" value="KAE9181542.1"/>
    <property type="molecule type" value="Genomic_DNA"/>
</dbReference>
<organism evidence="2 3">
    <name type="scientific">Phytophthora fragariae</name>
    <dbReference type="NCBI Taxonomy" id="53985"/>
    <lineage>
        <taxon>Eukaryota</taxon>
        <taxon>Sar</taxon>
        <taxon>Stramenopiles</taxon>
        <taxon>Oomycota</taxon>
        <taxon>Peronosporomycetes</taxon>
        <taxon>Peronosporales</taxon>
        <taxon>Peronosporaceae</taxon>
        <taxon>Phytophthora</taxon>
    </lineage>
</organism>
<sequence>MDTPPAAAGTAGTVAAVVPSVTTSVAADEGRRGGASMVPATQDTATMLAALQQLTAAVCSMQTAMTTGTTPTVTRSAPPARAPRRTRREQR</sequence>
<feature type="compositionally biased region" description="Low complexity" evidence="1">
    <location>
        <begin position="67"/>
        <end position="79"/>
    </location>
</feature>
<accession>A0A6G0MVE4</accession>
<name>A0A6G0MVE4_9STRA</name>
<dbReference type="Proteomes" id="UP000476176">
    <property type="component" value="Unassembled WGS sequence"/>
</dbReference>
<evidence type="ECO:0000313" key="3">
    <source>
        <dbReference type="Proteomes" id="UP000476176"/>
    </source>
</evidence>
<feature type="region of interest" description="Disordered" evidence="1">
    <location>
        <begin position="67"/>
        <end position="91"/>
    </location>
</feature>
<feature type="compositionally biased region" description="Basic residues" evidence="1">
    <location>
        <begin position="82"/>
        <end position="91"/>
    </location>
</feature>
<gene>
    <name evidence="2" type="ORF">PF004_g24510</name>
</gene>
<protein>
    <submittedName>
        <fullName evidence="2">Uncharacterized protein</fullName>
    </submittedName>
</protein>
<evidence type="ECO:0000313" key="2">
    <source>
        <dbReference type="EMBL" id="KAE9181542.1"/>
    </source>
</evidence>
<evidence type="ECO:0000256" key="1">
    <source>
        <dbReference type="SAM" id="MobiDB-lite"/>
    </source>
</evidence>
<proteinExistence type="predicted"/>
<reference evidence="2 3" key="1">
    <citation type="submission" date="2018-09" db="EMBL/GenBank/DDBJ databases">
        <title>Genomic investigation of the strawberry pathogen Phytophthora fragariae indicates pathogenicity is determined by transcriptional variation in three key races.</title>
        <authorList>
            <person name="Adams T.M."/>
            <person name="Armitage A.D."/>
            <person name="Sobczyk M.K."/>
            <person name="Bates H.J."/>
            <person name="Dunwell J.M."/>
            <person name="Nellist C.F."/>
            <person name="Harrison R.J."/>
        </authorList>
    </citation>
    <scope>NUCLEOTIDE SEQUENCE [LARGE SCALE GENOMIC DNA]</scope>
    <source>
        <strain evidence="2 3">BC-23</strain>
    </source>
</reference>
<dbReference type="AlphaFoldDB" id="A0A6G0MVE4"/>
<feature type="non-terminal residue" evidence="2">
    <location>
        <position position="91"/>
    </location>
</feature>